<dbReference type="InterPro" id="IPR003838">
    <property type="entry name" value="ABC3_permease_C"/>
</dbReference>
<evidence type="ECO:0000259" key="9">
    <source>
        <dbReference type="Pfam" id="PF12704"/>
    </source>
</evidence>
<dbReference type="PANTHER" id="PTHR30572:SF4">
    <property type="entry name" value="ABC TRANSPORTER PERMEASE YTRF"/>
    <property type="match status" value="1"/>
</dbReference>
<name>A0A3P3QZK7_9FIRM</name>
<feature type="transmembrane region" description="Helical" evidence="7">
    <location>
        <begin position="320"/>
        <end position="346"/>
    </location>
</feature>
<dbReference type="PANTHER" id="PTHR30572">
    <property type="entry name" value="MEMBRANE COMPONENT OF TRANSPORTER-RELATED"/>
    <property type="match status" value="1"/>
</dbReference>
<dbReference type="Proteomes" id="UP000272490">
    <property type="component" value="Unassembled WGS sequence"/>
</dbReference>
<evidence type="ECO:0000313" key="11">
    <source>
        <dbReference type="Proteomes" id="UP000272490"/>
    </source>
</evidence>
<feature type="transmembrane region" description="Helical" evidence="7">
    <location>
        <begin position="416"/>
        <end position="436"/>
    </location>
</feature>
<dbReference type="AlphaFoldDB" id="A0A3P3QZK7"/>
<evidence type="ECO:0000256" key="7">
    <source>
        <dbReference type="SAM" id="Phobius"/>
    </source>
</evidence>
<evidence type="ECO:0000256" key="5">
    <source>
        <dbReference type="ARBA" id="ARBA00023136"/>
    </source>
</evidence>
<dbReference type="Pfam" id="PF12704">
    <property type="entry name" value="MacB_PCD"/>
    <property type="match status" value="1"/>
</dbReference>
<dbReference type="OrthoDB" id="9770099at2"/>
<dbReference type="InterPro" id="IPR025857">
    <property type="entry name" value="MacB_PCD"/>
</dbReference>
<evidence type="ECO:0000256" key="4">
    <source>
        <dbReference type="ARBA" id="ARBA00022989"/>
    </source>
</evidence>
<comment type="similarity">
    <text evidence="6">Belongs to the ABC-4 integral membrane protein family.</text>
</comment>
<reference evidence="10 11" key="1">
    <citation type="submission" date="2018-11" db="EMBL/GenBank/DDBJ databases">
        <title>Genome sequencing of Lachnoanaerobaculum sp. KCOM 2030 (= ChDC B114).</title>
        <authorList>
            <person name="Kook J.-K."/>
            <person name="Park S.-N."/>
            <person name="Lim Y.K."/>
        </authorList>
    </citation>
    <scope>NUCLEOTIDE SEQUENCE [LARGE SCALE GENOMIC DNA]</scope>
    <source>
        <strain evidence="10 11">KCOM 2030</strain>
    </source>
</reference>
<keyword evidence="4 7" id="KW-1133">Transmembrane helix</keyword>
<feature type="transmembrane region" description="Helical" evidence="7">
    <location>
        <begin position="21"/>
        <end position="45"/>
    </location>
</feature>
<evidence type="ECO:0000256" key="6">
    <source>
        <dbReference type="ARBA" id="ARBA00038076"/>
    </source>
</evidence>
<dbReference type="RefSeq" id="WP_128673812.1">
    <property type="nucleotide sequence ID" value="NZ_RRCO01000002.1"/>
</dbReference>
<keyword evidence="2" id="KW-1003">Cell membrane</keyword>
<sequence>MKLLDLLKLSISNLKRRKLRTVLTVLGVLIGTASVVTMLSLGIGLDELNKESIAQSGSLKAIDVTVPYNRQDDSSNKKTEPLRIKDDTIETFSKIEHVEGVSPVLSTYVIIMQGPYIQNTQINGVNEEYMAEIKLESGHIPTDKKNLEFVYGNFVIKDFQNPKKPNESFYETNKLPNVDYNKPMFVIFDTESYEKANAGGENAPKPPKKYIIDTAGVVKGGALMDDYDSYNNFSFGIYCNIDALKVMLKKVYKNKPIPGQPTTKKGKPLKYMVYDSAKIYVDDMKNVLTVQKQITDMGFQAESQMEWIEQSKASTNMIQMVLGGIGAVSLFVASIGIANTMMMSIYERTKEIGIMKVLGCDMNRIRDMFLIESGAIGLIGGLTGVIFSFIISIVINALGVAVAVSGVDGNISRIPPWLVISAIIFAVIIGMLAGFFPSLRAMKLSPLTALRND</sequence>
<dbReference type="GO" id="GO:0022857">
    <property type="term" value="F:transmembrane transporter activity"/>
    <property type="evidence" value="ECO:0007669"/>
    <property type="project" value="TreeGrafter"/>
</dbReference>
<keyword evidence="5 7" id="KW-0472">Membrane</keyword>
<feature type="transmembrane region" description="Helical" evidence="7">
    <location>
        <begin position="374"/>
        <end position="404"/>
    </location>
</feature>
<dbReference type="GO" id="GO:0005886">
    <property type="term" value="C:plasma membrane"/>
    <property type="evidence" value="ECO:0007669"/>
    <property type="project" value="UniProtKB-SubCell"/>
</dbReference>
<accession>A0A3P3QZK7</accession>
<feature type="domain" description="MacB-like periplasmic core" evidence="9">
    <location>
        <begin position="21"/>
        <end position="141"/>
    </location>
</feature>
<evidence type="ECO:0000259" key="8">
    <source>
        <dbReference type="Pfam" id="PF02687"/>
    </source>
</evidence>
<feature type="domain" description="ABC3 transporter permease C-terminal" evidence="8">
    <location>
        <begin position="325"/>
        <end position="446"/>
    </location>
</feature>
<dbReference type="Pfam" id="PF02687">
    <property type="entry name" value="FtsX"/>
    <property type="match status" value="1"/>
</dbReference>
<comment type="caution">
    <text evidence="10">The sequence shown here is derived from an EMBL/GenBank/DDBJ whole genome shotgun (WGS) entry which is preliminary data.</text>
</comment>
<proteinExistence type="inferred from homology"/>
<evidence type="ECO:0000313" key="10">
    <source>
        <dbReference type="EMBL" id="RRJ26009.1"/>
    </source>
</evidence>
<dbReference type="EMBL" id="RRCO01000002">
    <property type="protein sequence ID" value="RRJ26009.1"/>
    <property type="molecule type" value="Genomic_DNA"/>
</dbReference>
<gene>
    <name evidence="10" type="ORF">EHV10_05595</name>
</gene>
<protein>
    <submittedName>
        <fullName evidence="10">ABC transporter permease</fullName>
    </submittedName>
</protein>
<evidence type="ECO:0000256" key="1">
    <source>
        <dbReference type="ARBA" id="ARBA00004651"/>
    </source>
</evidence>
<dbReference type="InterPro" id="IPR050250">
    <property type="entry name" value="Macrolide_Exporter_MacB"/>
</dbReference>
<evidence type="ECO:0000256" key="2">
    <source>
        <dbReference type="ARBA" id="ARBA00022475"/>
    </source>
</evidence>
<keyword evidence="11" id="KW-1185">Reference proteome</keyword>
<keyword evidence="3 7" id="KW-0812">Transmembrane</keyword>
<organism evidence="10 11">
    <name type="scientific">Lachnoanaerobaculum gingivalis</name>
    <dbReference type="NCBI Taxonomy" id="2490855"/>
    <lineage>
        <taxon>Bacteria</taxon>
        <taxon>Bacillati</taxon>
        <taxon>Bacillota</taxon>
        <taxon>Clostridia</taxon>
        <taxon>Lachnospirales</taxon>
        <taxon>Lachnospiraceae</taxon>
        <taxon>Lachnoanaerobaculum</taxon>
    </lineage>
</organism>
<comment type="subcellular location">
    <subcellularLocation>
        <location evidence="1">Cell membrane</location>
        <topology evidence="1">Multi-pass membrane protein</topology>
    </subcellularLocation>
</comment>
<evidence type="ECO:0000256" key="3">
    <source>
        <dbReference type="ARBA" id="ARBA00022692"/>
    </source>
</evidence>